<reference evidence="1 2" key="1">
    <citation type="submission" date="2024-01" db="EMBL/GenBank/DDBJ databases">
        <authorList>
            <person name="Botero Cardona J."/>
        </authorList>
    </citation>
    <scope>NUCLEOTIDE SEQUENCE [LARGE SCALE GENOMIC DNA]</scope>
    <source>
        <strain evidence="1 2">LMG 33000</strain>
    </source>
</reference>
<accession>A0ABM9N5I0</accession>
<keyword evidence="2" id="KW-1185">Reference proteome</keyword>
<organism evidence="1 2">
    <name type="scientific">Eupransor demetentiae</name>
    <dbReference type="NCBI Taxonomy" id="3109584"/>
    <lineage>
        <taxon>Bacteria</taxon>
        <taxon>Bacillati</taxon>
        <taxon>Bacillota</taxon>
        <taxon>Bacilli</taxon>
        <taxon>Lactobacillales</taxon>
        <taxon>Lactobacillaceae</taxon>
        <taxon>Eupransor</taxon>
    </lineage>
</organism>
<protein>
    <submittedName>
        <fullName evidence="1">Uncharacterized protein</fullName>
    </submittedName>
</protein>
<gene>
    <name evidence="1" type="ORF">R54876_GBNLAHCA_01018</name>
</gene>
<evidence type="ECO:0000313" key="1">
    <source>
        <dbReference type="EMBL" id="CAK8054449.1"/>
    </source>
</evidence>
<proteinExistence type="predicted"/>
<comment type="caution">
    <text evidence="1">The sequence shown here is derived from an EMBL/GenBank/DDBJ whole genome shotgun (WGS) entry which is preliminary data.</text>
</comment>
<evidence type="ECO:0000313" key="2">
    <source>
        <dbReference type="Proteomes" id="UP001314241"/>
    </source>
</evidence>
<dbReference type="EMBL" id="CAWVOH010000002">
    <property type="protein sequence ID" value="CAK8054449.1"/>
    <property type="molecule type" value="Genomic_DNA"/>
</dbReference>
<sequence length="34" mass="3952">MDEIYEQLAAELKQSIHDDIQANTLTMFSKLLIK</sequence>
<name>A0ABM9N5I0_9LACO</name>
<dbReference type="Proteomes" id="UP001314241">
    <property type="component" value="Unassembled WGS sequence"/>
</dbReference>